<gene>
    <name evidence="1" type="ORF">A9A72_1241344</name>
</gene>
<evidence type="ECO:0000313" key="1">
    <source>
        <dbReference type="EMBL" id="TYP62586.1"/>
    </source>
</evidence>
<dbReference type="AlphaFoldDB" id="A0A5S5B8E8"/>
<dbReference type="EMBL" id="VNHQ01000014">
    <property type="protein sequence ID" value="TYP62586.1"/>
    <property type="molecule type" value="Genomic_DNA"/>
</dbReference>
<accession>A0A5S5B8E8</accession>
<name>A0A5S5B8E8_STUST</name>
<proteinExistence type="predicted"/>
<evidence type="ECO:0000313" key="2">
    <source>
        <dbReference type="Proteomes" id="UP000324282"/>
    </source>
</evidence>
<dbReference type="GO" id="GO:0016301">
    <property type="term" value="F:kinase activity"/>
    <property type="evidence" value="ECO:0007669"/>
    <property type="project" value="UniProtKB-KW"/>
</dbReference>
<dbReference type="SUPFAM" id="SSF56112">
    <property type="entry name" value="Protein kinase-like (PK-like)"/>
    <property type="match status" value="1"/>
</dbReference>
<reference evidence="1 2" key="1">
    <citation type="submission" date="2019-07" db="EMBL/GenBank/DDBJ databases">
        <title>Deep subsurface shale carbon reservoir microbial communities from Ohio and West Virginia, USA.</title>
        <authorList>
            <person name="Wrighton K."/>
        </authorList>
    </citation>
    <scope>NUCLEOTIDE SEQUENCE [LARGE SCALE GENOMIC DNA]</scope>
    <source>
        <strain evidence="1 2">NP_8Ht</strain>
    </source>
</reference>
<dbReference type="Pfam" id="PF06293">
    <property type="entry name" value="Kdo"/>
    <property type="match status" value="1"/>
</dbReference>
<organism evidence="1 2">
    <name type="scientific">Stutzerimonas stutzeri</name>
    <name type="common">Pseudomonas stutzeri</name>
    <dbReference type="NCBI Taxonomy" id="316"/>
    <lineage>
        <taxon>Bacteria</taxon>
        <taxon>Pseudomonadati</taxon>
        <taxon>Pseudomonadota</taxon>
        <taxon>Gammaproteobacteria</taxon>
        <taxon>Pseudomonadales</taxon>
        <taxon>Pseudomonadaceae</taxon>
        <taxon>Stutzerimonas</taxon>
    </lineage>
</organism>
<keyword evidence="1" id="KW-0418">Kinase</keyword>
<keyword evidence="1" id="KW-0808">Transferase</keyword>
<comment type="caution">
    <text evidence="1">The sequence shown here is derived from an EMBL/GenBank/DDBJ whole genome shotgun (WGS) entry which is preliminary data.</text>
</comment>
<sequence>MSRPLVLPAREARTSTFQRWWNTQGEWVEEPNQRRAGESGVQRIRLRDPQQPLLYCKRQIGHLYRSWLHPFGRPTVLRELQALQAIGRLGVRVPEVVYCGTRQQAGQWQALLVTAELEGFISLEDWYQQGLGERFGTAVQERMLAAVGISLGCIHQAHWQHGCCYPKHIFLKVHGEGDAAGVEVALLDLEKSRRRLRRSAAARHDLRQLKRHRQAMPEQDWQLLLAAHDAFHDLRGSCLD</sequence>
<dbReference type="PIRSF" id="PIRSF026326">
    <property type="entry name" value="InaA"/>
    <property type="match status" value="1"/>
</dbReference>
<dbReference type="InterPro" id="IPR011009">
    <property type="entry name" value="Kinase-like_dom_sf"/>
</dbReference>
<dbReference type="OrthoDB" id="5405319at2"/>
<dbReference type="RefSeq" id="WP_148926925.1">
    <property type="nucleotide sequence ID" value="NZ_VNHQ01000014.1"/>
</dbReference>
<dbReference type="InterPro" id="IPR027023">
    <property type="entry name" value="Put_LipoPS_kinase_InaA"/>
</dbReference>
<dbReference type="Proteomes" id="UP000324282">
    <property type="component" value="Unassembled WGS sequence"/>
</dbReference>
<protein>
    <submittedName>
        <fullName evidence="1">Lipopolysaccharide kinase (Kdo/WaaP) family protein</fullName>
    </submittedName>
</protein>